<name>A0A9J6GM74_HAELO</name>
<evidence type="ECO:0000313" key="2">
    <source>
        <dbReference type="EMBL" id="KAH9375632.1"/>
    </source>
</evidence>
<gene>
    <name evidence="2" type="ORF">HPB48_003295</name>
</gene>
<evidence type="ECO:0000313" key="3">
    <source>
        <dbReference type="Proteomes" id="UP000821853"/>
    </source>
</evidence>
<organism evidence="2 3">
    <name type="scientific">Haemaphysalis longicornis</name>
    <name type="common">Bush tick</name>
    <dbReference type="NCBI Taxonomy" id="44386"/>
    <lineage>
        <taxon>Eukaryota</taxon>
        <taxon>Metazoa</taxon>
        <taxon>Ecdysozoa</taxon>
        <taxon>Arthropoda</taxon>
        <taxon>Chelicerata</taxon>
        <taxon>Arachnida</taxon>
        <taxon>Acari</taxon>
        <taxon>Parasitiformes</taxon>
        <taxon>Ixodida</taxon>
        <taxon>Ixodoidea</taxon>
        <taxon>Ixodidae</taxon>
        <taxon>Haemaphysalinae</taxon>
        <taxon>Haemaphysalis</taxon>
    </lineage>
</organism>
<proteinExistence type="predicted"/>
<reference evidence="2 3" key="1">
    <citation type="journal article" date="2020" name="Cell">
        <title>Large-Scale Comparative Analyses of Tick Genomes Elucidate Their Genetic Diversity and Vector Capacities.</title>
        <authorList>
            <consortium name="Tick Genome and Microbiome Consortium (TIGMIC)"/>
            <person name="Jia N."/>
            <person name="Wang J."/>
            <person name="Shi W."/>
            <person name="Du L."/>
            <person name="Sun Y."/>
            <person name="Zhan W."/>
            <person name="Jiang J.F."/>
            <person name="Wang Q."/>
            <person name="Zhang B."/>
            <person name="Ji P."/>
            <person name="Bell-Sakyi L."/>
            <person name="Cui X.M."/>
            <person name="Yuan T.T."/>
            <person name="Jiang B.G."/>
            <person name="Yang W.F."/>
            <person name="Lam T.T."/>
            <person name="Chang Q.C."/>
            <person name="Ding S.J."/>
            <person name="Wang X.J."/>
            <person name="Zhu J.G."/>
            <person name="Ruan X.D."/>
            <person name="Zhao L."/>
            <person name="Wei J.T."/>
            <person name="Ye R.Z."/>
            <person name="Que T.C."/>
            <person name="Du C.H."/>
            <person name="Zhou Y.H."/>
            <person name="Cheng J.X."/>
            <person name="Dai P.F."/>
            <person name="Guo W.B."/>
            <person name="Han X.H."/>
            <person name="Huang E.J."/>
            <person name="Li L.F."/>
            <person name="Wei W."/>
            <person name="Gao Y.C."/>
            <person name="Liu J.Z."/>
            <person name="Shao H.Z."/>
            <person name="Wang X."/>
            <person name="Wang C.C."/>
            <person name="Yang T.C."/>
            <person name="Huo Q.B."/>
            <person name="Li W."/>
            <person name="Chen H.Y."/>
            <person name="Chen S.E."/>
            <person name="Zhou L.G."/>
            <person name="Ni X.B."/>
            <person name="Tian J.H."/>
            <person name="Sheng Y."/>
            <person name="Liu T."/>
            <person name="Pan Y.S."/>
            <person name="Xia L.Y."/>
            <person name="Li J."/>
            <person name="Zhao F."/>
            <person name="Cao W.C."/>
        </authorList>
    </citation>
    <scope>NUCLEOTIDE SEQUENCE [LARGE SCALE GENOMIC DNA]</scope>
    <source>
        <strain evidence="2">HaeL-2018</strain>
    </source>
</reference>
<dbReference type="EMBL" id="JABSTR010000007">
    <property type="protein sequence ID" value="KAH9375632.1"/>
    <property type="molecule type" value="Genomic_DNA"/>
</dbReference>
<feature type="compositionally biased region" description="Basic residues" evidence="1">
    <location>
        <begin position="377"/>
        <end position="389"/>
    </location>
</feature>
<dbReference type="AlphaFoldDB" id="A0A9J6GM74"/>
<dbReference type="VEuPathDB" id="VectorBase:HLOH_055387"/>
<comment type="caution">
    <text evidence="2">The sequence shown here is derived from an EMBL/GenBank/DDBJ whole genome shotgun (WGS) entry which is preliminary data.</text>
</comment>
<feature type="compositionally biased region" description="Polar residues" evidence="1">
    <location>
        <begin position="26"/>
        <end position="44"/>
    </location>
</feature>
<feature type="compositionally biased region" description="Basic residues" evidence="1">
    <location>
        <begin position="61"/>
        <end position="70"/>
    </location>
</feature>
<accession>A0A9J6GM74</accession>
<feature type="region of interest" description="Disordered" evidence="1">
    <location>
        <begin position="300"/>
        <end position="330"/>
    </location>
</feature>
<evidence type="ECO:0000256" key="1">
    <source>
        <dbReference type="SAM" id="MobiDB-lite"/>
    </source>
</evidence>
<sequence>MEVVEVEGESISPEELASEGGWLASYRQQSARALLQSSPKQGTSKRQEGVEPESSSGAWRSRQRQRKPPRPARQPQLPRGDIKIMLRPREGLDVTKISQAMLRDGILRALKVTAEGAAQDTLRINALRNIIVASTTRMESAAKYTAIKAIPLGENFREVMTYAAPPEDTSKGIIHNIPASESDDNTTRSLLNKRNPKILQARRRGRTNSAVIVCEGEAVPYFVYYRGADNIGVICIRRSVSYARRADDSATGRTCAPLRETRSAGTVEPRTNKKSISVTPSARFAVETTELATKSVANGTKCRSYSRSDSGRGRNSWKRKQTRATSPAQATAFWEFSDTVPGRELQKTSENTRLALSHVYPRGTRQAAMEATGTRREKQRSRHPQRRGS</sequence>
<dbReference type="Proteomes" id="UP000821853">
    <property type="component" value="Chromosome 5"/>
</dbReference>
<protein>
    <submittedName>
        <fullName evidence="2">Uncharacterized protein</fullName>
    </submittedName>
</protein>
<feature type="region of interest" description="Disordered" evidence="1">
    <location>
        <begin position="1"/>
        <end position="81"/>
    </location>
</feature>
<feature type="region of interest" description="Disordered" evidence="1">
    <location>
        <begin position="358"/>
        <end position="389"/>
    </location>
</feature>
<keyword evidence="3" id="KW-1185">Reference proteome</keyword>